<dbReference type="EMBL" id="SGPL01001381">
    <property type="protein sequence ID" value="THH03263.1"/>
    <property type="molecule type" value="Genomic_DNA"/>
</dbReference>
<sequence length="69" mass="7705">MNPSLPAELVHHILRLSAAGSTSSCLTLCIVSSWVQDLAMPYLFSQVILTTPARDFQPRFVLVRFHSFS</sequence>
<evidence type="ECO:0008006" key="3">
    <source>
        <dbReference type="Google" id="ProtNLM"/>
    </source>
</evidence>
<comment type="caution">
    <text evidence="1">The sequence shown here is derived from an EMBL/GenBank/DDBJ whole genome shotgun (WGS) entry which is preliminary data.</text>
</comment>
<proteinExistence type="predicted"/>
<protein>
    <recommendedName>
        <fullName evidence="3">F-box domain-containing protein</fullName>
    </recommendedName>
</protein>
<keyword evidence="2" id="KW-1185">Reference proteome</keyword>
<organism evidence="1 2">
    <name type="scientific">Bondarzewia mesenterica</name>
    <dbReference type="NCBI Taxonomy" id="1095465"/>
    <lineage>
        <taxon>Eukaryota</taxon>
        <taxon>Fungi</taxon>
        <taxon>Dikarya</taxon>
        <taxon>Basidiomycota</taxon>
        <taxon>Agaricomycotina</taxon>
        <taxon>Agaricomycetes</taxon>
        <taxon>Russulales</taxon>
        <taxon>Bondarzewiaceae</taxon>
        <taxon>Bondarzewia</taxon>
    </lineage>
</organism>
<accession>A0A4V3XBT8</accession>
<evidence type="ECO:0000313" key="2">
    <source>
        <dbReference type="Proteomes" id="UP000310158"/>
    </source>
</evidence>
<gene>
    <name evidence="1" type="ORF">EW146_g10479</name>
</gene>
<dbReference type="OrthoDB" id="2795673at2759"/>
<dbReference type="Proteomes" id="UP000310158">
    <property type="component" value="Unassembled WGS sequence"/>
</dbReference>
<name>A0A4V3XBT8_9AGAM</name>
<evidence type="ECO:0000313" key="1">
    <source>
        <dbReference type="EMBL" id="THH03263.1"/>
    </source>
</evidence>
<reference evidence="1 2" key="1">
    <citation type="submission" date="2019-02" db="EMBL/GenBank/DDBJ databases">
        <title>Genome sequencing of the rare red list fungi Bondarzewia mesenterica.</title>
        <authorList>
            <person name="Buettner E."/>
            <person name="Kellner H."/>
        </authorList>
    </citation>
    <scope>NUCLEOTIDE SEQUENCE [LARGE SCALE GENOMIC DNA]</scope>
    <source>
        <strain evidence="1 2">DSM 108281</strain>
    </source>
</reference>
<dbReference type="AlphaFoldDB" id="A0A4V3XBT8"/>